<protein>
    <submittedName>
        <fullName evidence="2">Uncharacterized protein</fullName>
    </submittedName>
</protein>
<feature type="compositionally biased region" description="Polar residues" evidence="1">
    <location>
        <begin position="365"/>
        <end position="391"/>
    </location>
</feature>
<dbReference type="AlphaFoldDB" id="A0A9P6CYJ4"/>
<accession>A0A9P6CYJ4</accession>
<dbReference type="OrthoDB" id="2797886at2759"/>
<feature type="region of interest" description="Disordered" evidence="1">
    <location>
        <begin position="347"/>
        <end position="391"/>
    </location>
</feature>
<evidence type="ECO:0000313" key="3">
    <source>
        <dbReference type="Proteomes" id="UP000807469"/>
    </source>
</evidence>
<evidence type="ECO:0000256" key="1">
    <source>
        <dbReference type="SAM" id="MobiDB-lite"/>
    </source>
</evidence>
<sequence>METESDYLQAPPPAYSEQEFDQKISLATAISSCSSAVDDEGWEHYDPRAFEDTSNVTAAVAQPPESGSHDFSNESYIGKSGITSLPLITPLRIEKKSQSKPSNYDCVPGSAASNVEVEWMLGDVGDSSDISSANGHLRASDAIGDQYATTFNQSELYNKTSTNQDDILLDDVDFDPAVLYSLPHTRLPKNSPVNHSFQSQSSMPIYTTERDITGDHHPILLSPNSYPMSSPDVYRRSLPATPILPRHQNVHEERPVTSYQPTGASIMKFDSSVAYGNASVLSTSHTRHPFVSPAPQIQYDPHSLYNSAVSSQLNPLRGVQRQQSSKPNYNQVMQSQARIQYLRPPSQFIDTNQPFTRPHIHATSPGPNFTSNSSRIPSSTNNRYSQYPDTR</sequence>
<comment type="caution">
    <text evidence="2">The sequence shown here is derived from an EMBL/GenBank/DDBJ whole genome shotgun (WGS) entry which is preliminary data.</text>
</comment>
<reference evidence="2" key="1">
    <citation type="submission" date="2020-11" db="EMBL/GenBank/DDBJ databases">
        <authorList>
            <consortium name="DOE Joint Genome Institute"/>
            <person name="Ahrendt S."/>
            <person name="Riley R."/>
            <person name="Andreopoulos W."/>
            <person name="Labutti K."/>
            <person name="Pangilinan J."/>
            <person name="Ruiz-Duenas F.J."/>
            <person name="Barrasa J.M."/>
            <person name="Sanchez-Garcia M."/>
            <person name="Camarero S."/>
            <person name="Miyauchi S."/>
            <person name="Serrano A."/>
            <person name="Linde D."/>
            <person name="Babiker R."/>
            <person name="Drula E."/>
            <person name="Ayuso-Fernandez I."/>
            <person name="Pacheco R."/>
            <person name="Padilla G."/>
            <person name="Ferreira P."/>
            <person name="Barriuso J."/>
            <person name="Kellner H."/>
            <person name="Castanera R."/>
            <person name="Alfaro M."/>
            <person name="Ramirez L."/>
            <person name="Pisabarro A.G."/>
            <person name="Kuo A."/>
            <person name="Tritt A."/>
            <person name="Lipzen A."/>
            <person name="He G."/>
            <person name="Yan M."/>
            <person name="Ng V."/>
            <person name="Cullen D."/>
            <person name="Martin F."/>
            <person name="Rosso M.-N."/>
            <person name="Henrissat B."/>
            <person name="Hibbett D."/>
            <person name="Martinez A.T."/>
            <person name="Grigoriev I.V."/>
        </authorList>
    </citation>
    <scope>NUCLEOTIDE SEQUENCE</scope>
    <source>
        <strain evidence="2">CIRM-BRFM 674</strain>
    </source>
</reference>
<organism evidence="2 3">
    <name type="scientific">Pholiota conissans</name>
    <dbReference type="NCBI Taxonomy" id="109636"/>
    <lineage>
        <taxon>Eukaryota</taxon>
        <taxon>Fungi</taxon>
        <taxon>Dikarya</taxon>
        <taxon>Basidiomycota</taxon>
        <taxon>Agaricomycotina</taxon>
        <taxon>Agaricomycetes</taxon>
        <taxon>Agaricomycetidae</taxon>
        <taxon>Agaricales</taxon>
        <taxon>Agaricineae</taxon>
        <taxon>Strophariaceae</taxon>
        <taxon>Pholiota</taxon>
    </lineage>
</organism>
<proteinExistence type="predicted"/>
<keyword evidence="3" id="KW-1185">Reference proteome</keyword>
<dbReference type="EMBL" id="MU155136">
    <property type="protein sequence ID" value="KAF9485331.1"/>
    <property type="molecule type" value="Genomic_DNA"/>
</dbReference>
<dbReference type="Proteomes" id="UP000807469">
    <property type="component" value="Unassembled WGS sequence"/>
</dbReference>
<evidence type="ECO:0000313" key="2">
    <source>
        <dbReference type="EMBL" id="KAF9485331.1"/>
    </source>
</evidence>
<name>A0A9P6CYJ4_9AGAR</name>
<gene>
    <name evidence="2" type="ORF">BDN70DRAFT_871351</name>
</gene>